<name>A0A3P3XSR6_9SPIR</name>
<evidence type="ECO:0000313" key="1">
    <source>
        <dbReference type="EMBL" id="SLM18943.1"/>
    </source>
</evidence>
<dbReference type="AlphaFoldDB" id="A0A3P3XSR6"/>
<gene>
    <name evidence="1" type="ORF">SPIRO4BDMA_50458</name>
</gene>
<dbReference type="EMBL" id="FWDO01000005">
    <property type="protein sequence ID" value="SLM18943.1"/>
    <property type="molecule type" value="Genomic_DNA"/>
</dbReference>
<organism evidence="1">
    <name type="scientific">uncultured spirochete</name>
    <dbReference type="NCBI Taxonomy" id="156406"/>
    <lineage>
        <taxon>Bacteria</taxon>
        <taxon>Pseudomonadati</taxon>
        <taxon>Spirochaetota</taxon>
        <taxon>Spirochaetia</taxon>
        <taxon>Spirochaetales</taxon>
        <taxon>environmental samples</taxon>
    </lineage>
</organism>
<reference evidence="1" key="1">
    <citation type="submission" date="2017-02" db="EMBL/GenBank/DDBJ databases">
        <authorList>
            <person name="Regsiter A."/>
            <person name="William W."/>
        </authorList>
    </citation>
    <scope>NUCLEOTIDE SEQUENCE</scope>
    <source>
        <strain evidence="1">BdmA 4</strain>
    </source>
</reference>
<sequence length="284" mass="31555">MATVVSASRRSDIPSFHAEWFYGRLRAGCVDVANPYNNAQVRRVSLRPEDVACFVFWTRDASPMLKGIDALEGYEFYFHVTITGYGPPLEPSGLPAKEAIEKLQALAAKVGASRLVWRYDPVLLAGRYDAAWHAENFSRLADGIGGSVRHCVISLYDAYRHSDSRLRKAGILADSASGRMVNWADSQGSVVDMMQTLAEIARARGLPVSFCAEPELEHRIASENLACIDARIIRELTNRPFSVRKDKNQRSGCNCIESVDIGSYGICPRGCLYCYANRRQNVLI</sequence>
<protein>
    <recommendedName>
        <fullName evidence="2">DNA repair photolyase</fullName>
    </recommendedName>
</protein>
<dbReference type="Pfam" id="PF08902">
    <property type="entry name" value="DUF1848"/>
    <property type="match status" value="1"/>
</dbReference>
<proteinExistence type="predicted"/>
<dbReference type="InterPro" id="IPR014998">
    <property type="entry name" value="DUF1848"/>
</dbReference>
<accession>A0A3P3XSR6</accession>
<evidence type="ECO:0008006" key="2">
    <source>
        <dbReference type="Google" id="ProtNLM"/>
    </source>
</evidence>